<evidence type="ECO:0000256" key="10">
    <source>
        <dbReference type="ARBA" id="ARBA00031484"/>
    </source>
</evidence>
<dbReference type="InterPro" id="IPR046357">
    <property type="entry name" value="PPIase_dom_sf"/>
</dbReference>
<dbReference type="InterPro" id="IPR000297">
    <property type="entry name" value="PPIase_PpiC"/>
</dbReference>
<keyword evidence="18" id="KW-1185">Reference proteome</keyword>
<evidence type="ECO:0000256" key="9">
    <source>
        <dbReference type="ARBA" id="ARBA00030642"/>
    </source>
</evidence>
<dbReference type="AlphaFoldDB" id="A0A931N1K5"/>
<dbReference type="GO" id="GO:0005886">
    <property type="term" value="C:plasma membrane"/>
    <property type="evidence" value="ECO:0007669"/>
    <property type="project" value="UniProtKB-SubCell"/>
</dbReference>
<dbReference type="InterPro" id="IPR027304">
    <property type="entry name" value="Trigger_fact/SurA_dom_sf"/>
</dbReference>
<comment type="similarity">
    <text evidence="11">Belongs to the PpiD chaperone family.</text>
</comment>
<feature type="transmembrane region" description="Helical" evidence="15">
    <location>
        <begin position="12"/>
        <end position="31"/>
    </location>
</feature>
<keyword evidence="14" id="KW-0413">Isomerase</keyword>
<dbReference type="PANTHER" id="PTHR47529:SF1">
    <property type="entry name" value="PERIPLASMIC CHAPERONE PPID"/>
    <property type="match status" value="1"/>
</dbReference>
<dbReference type="Gene3D" id="1.10.4030.10">
    <property type="entry name" value="Porin chaperone SurA, peptide-binding domain"/>
    <property type="match status" value="1"/>
</dbReference>
<dbReference type="PANTHER" id="PTHR47529">
    <property type="entry name" value="PEPTIDYL-PROLYL CIS-TRANS ISOMERASE D"/>
    <property type="match status" value="1"/>
</dbReference>
<sequence>MLDSLRRGAQTLVAKILLGLLVASFAIWGIAGQSTGLGGNTVAEVGDTPISATDFQRDYTQEMRNLTRQLGQPLTYEQAASFGLPQRVLGRLLSEAALSDQAASLGIAISDERLAAEIAADPSLQNNGTFNLGYFEQLLRSNGLTQQQYVADRRTLEIRRQVADGLFGGVKPPVALIEAVSAYRNETRDVEYVSITRQSVDPIEPPDEATLTSFFDARKADFRAPEYRALTLLALNAAAIADPAAVSADEVQAEYDRNAGRYGSPESRTIEQILYPSLEEAQTAHAALATGSTFDSLLAERGVSPADASLGTLTRDRVLDPAIAEAAFALPAGGISEPVAARFGGAIVRVSAVNAASLRPLAEVEAEIRQDIALNAAQRVVLDTHDEIEDALAGGATLTEVAGRFNLTPTSVAAIDAEGRDEAGQPVAGLPEAPEFLGQAFETDVGVENPPVQIGRDGYVWYEVARVTPARDRTLDEVRDRVVAAWTEDEAARRMSAKAEEVMKALTEETDFAAVATRFELTPQVTPKFARGTQETPIGRDAQQSAFAGPEGYVAQAAGPQGERIVLKVREVTPVPFFAEAQDSVEAATGLATEFENSLLQQYVTHLQASLGVSVNETVLRTVIGTGGS</sequence>
<keyword evidence="5 15" id="KW-0812">Transmembrane</keyword>
<dbReference type="GO" id="GO:0003755">
    <property type="term" value="F:peptidyl-prolyl cis-trans isomerase activity"/>
    <property type="evidence" value="ECO:0007669"/>
    <property type="project" value="UniProtKB-KW"/>
</dbReference>
<dbReference type="Pfam" id="PF13145">
    <property type="entry name" value="Rotamase_2"/>
    <property type="match status" value="1"/>
</dbReference>
<protein>
    <recommendedName>
        <fullName evidence="2">Parvulin-like PPIase</fullName>
    </recommendedName>
    <alternativeName>
        <fullName evidence="9">Peptidyl-prolyl cis-trans isomerase plp</fullName>
    </alternativeName>
    <alternativeName>
        <fullName evidence="12">Periplasmic chaperone PpiD</fullName>
    </alternativeName>
    <alternativeName>
        <fullName evidence="13">Periplasmic folding chaperone</fullName>
    </alternativeName>
    <alternativeName>
        <fullName evidence="10">Rotamase plp</fullName>
    </alternativeName>
</protein>
<evidence type="ECO:0000256" key="5">
    <source>
        <dbReference type="ARBA" id="ARBA00022692"/>
    </source>
</evidence>
<feature type="domain" description="PpiC" evidence="16">
    <location>
        <begin position="243"/>
        <end position="352"/>
    </location>
</feature>
<comment type="caution">
    <text evidence="17">The sequence shown here is derived from an EMBL/GenBank/DDBJ whole genome shotgun (WGS) entry which is preliminary data.</text>
</comment>
<dbReference type="Proteomes" id="UP000631694">
    <property type="component" value="Unassembled WGS sequence"/>
</dbReference>
<keyword evidence="4" id="KW-0997">Cell inner membrane</keyword>
<keyword evidence="3" id="KW-1003">Cell membrane</keyword>
<evidence type="ECO:0000256" key="12">
    <source>
        <dbReference type="ARBA" id="ARBA00040743"/>
    </source>
</evidence>
<comment type="subcellular location">
    <subcellularLocation>
        <location evidence="1">Cell inner membrane</location>
        <topology evidence="1">Single-pass type II membrane protein</topology>
        <orientation evidence="1">Periplasmic side</orientation>
    </subcellularLocation>
</comment>
<dbReference type="Gene3D" id="3.10.50.40">
    <property type="match status" value="1"/>
</dbReference>
<dbReference type="PROSITE" id="PS50198">
    <property type="entry name" value="PPIC_PPIASE_2"/>
    <property type="match status" value="1"/>
</dbReference>
<evidence type="ECO:0000256" key="1">
    <source>
        <dbReference type="ARBA" id="ARBA00004382"/>
    </source>
</evidence>
<dbReference type="SUPFAM" id="SSF54534">
    <property type="entry name" value="FKBP-like"/>
    <property type="match status" value="1"/>
</dbReference>
<reference evidence="17" key="1">
    <citation type="submission" date="2020-12" db="EMBL/GenBank/DDBJ databases">
        <title>Methylobrevis albus sp. nov., isolated from fresh water lack sediment.</title>
        <authorList>
            <person name="Zou Q."/>
        </authorList>
    </citation>
    <scope>NUCLEOTIDE SEQUENCE</scope>
    <source>
        <strain evidence="17">L22</strain>
    </source>
</reference>
<organism evidence="17 18">
    <name type="scientific">Methylobrevis albus</name>
    <dbReference type="NCBI Taxonomy" id="2793297"/>
    <lineage>
        <taxon>Bacteria</taxon>
        <taxon>Pseudomonadati</taxon>
        <taxon>Pseudomonadota</taxon>
        <taxon>Alphaproteobacteria</taxon>
        <taxon>Hyphomicrobiales</taxon>
        <taxon>Pleomorphomonadaceae</taxon>
        <taxon>Methylobrevis</taxon>
    </lineage>
</organism>
<evidence type="ECO:0000256" key="15">
    <source>
        <dbReference type="SAM" id="Phobius"/>
    </source>
</evidence>
<evidence type="ECO:0000256" key="8">
    <source>
        <dbReference type="ARBA" id="ARBA00023186"/>
    </source>
</evidence>
<evidence type="ECO:0000256" key="6">
    <source>
        <dbReference type="ARBA" id="ARBA00022989"/>
    </source>
</evidence>
<dbReference type="EMBL" id="JADZLT010000056">
    <property type="protein sequence ID" value="MBH0239921.1"/>
    <property type="molecule type" value="Genomic_DNA"/>
</dbReference>
<accession>A0A931N1K5</accession>
<keyword evidence="14" id="KW-0697">Rotamase</keyword>
<name>A0A931N1K5_9HYPH</name>
<dbReference type="Pfam" id="PF13624">
    <property type="entry name" value="SurA_N_3"/>
    <property type="match status" value="1"/>
</dbReference>
<proteinExistence type="inferred from homology"/>
<evidence type="ECO:0000256" key="7">
    <source>
        <dbReference type="ARBA" id="ARBA00023136"/>
    </source>
</evidence>
<keyword evidence="8" id="KW-0143">Chaperone</keyword>
<dbReference type="SUPFAM" id="SSF109998">
    <property type="entry name" value="Triger factor/SurA peptide-binding domain-like"/>
    <property type="match status" value="1"/>
</dbReference>
<evidence type="ECO:0000259" key="16">
    <source>
        <dbReference type="PROSITE" id="PS50198"/>
    </source>
</evidence>
<evidence type="ECO:0000313" key="17">
    <source>
        <dbReference type="EMBL" id="MBH0239921.1"/>
    </source>
</evidence>
<gene>
    <name evidence="17" type="ORF">I5731_19020</name>
</gene>
<evidence type="ECO:0000256" key="13">
    <source>
        <dbReference type="ARBA" id="ARBA00042775"/>
    </source>
</evidence>
<evidence type="ECO:0000256" key="11">
    <source>
        <dbReference type="ARBA" id="ARBA00038408"/>
    </source>
</evidence>
<evidence type="ECO:0000256" key="14">
    <source>
        <dbReference type="PROSITE-ProRule" id="PRU00278"/>
    </source>
</evidence>
<evidence type="ECO:0000256" key="3">
    <source>
        <dbReference type="ARBA" id="ARBA00022475"/>
    </source>
</evidence>
<evidence type="ECO:0000256" key="2">
    <source>
        <dbReference type="ARBA" id="ARBA00018370"/>
    </source>
</evidence>
<dbReference type="InterPro" id="IPR052029">
    <property type="entry name" value="PpiD_chaperone"/>
</dbReference>
<keyword evidence="6 15" id="KW-1133">Transmembrane helix</keyword>
<evidence type="ECO:0000313" key="18">
    <source>
        <dbReference type="Proteomes" id="UP000631694"/>
    </source>
</evidence>
<dbReference type="RefSeq" id="WP_197312991.1">
    <property type="nucleotide sequence ID" value="NZ_JADZLT010000056.1"/>
</dbReference>
<evidence type="ECO:0000256" key="4">
    <source>
        <dbReference type="ARBA" id="ARBA00022519"/>
    </source>
</evidence>
<keyword evidence="7 15" id="KW-0472">Membrane</keyword>